<accession>A0AA97FBY5</accession>
<evidence type="ECO:0000313" key="1">
    <source>
        <dbReference type="EMBL" id="WOF16134.1"/>
    </source>
</evidence>
<sequence length="139" mass="16024">MQFIDLMYFLAPITGIINGNSLFRPANSSEVDYSGEAFIFEDENAETVGAAQFNCSSPEECLNVSLSMVDNSELMEIYDADYIPDYQNNRYYCRLKCNYQSGEVAYLIFTDEDIVLYYQDELVKGRFDNWFEDVAMHVA</sequence>
<keyword evidence="2" id="KW-1185">Reference proteome</keyword>
<protein>
    <submittedName>
        <fullName evidence="1">Uncharacterized protein</fullName>
    </submittedName>
</protein>
<name>A0AA97FBY5_9EURY</name>
<proteinExistence type="predicted"/>
<reference evidence="1 2" key="1">
    <citation type="submission" date="2019-09" db="EMBL/GenBank/DDBJ databases">
        <title>The complete genome of Methanoplanus sp. FWC-SCC4.</title>
        <authorList>
            <person name="Chen S.-C."/>
            <person name="Zhou Y.-Z."/>
            <person name="Lai M.-C."/>
        </authorList>
    </citation>
    <scope>NUCLEOTIDE SEQUENCE [LARGE SCALE GENOMIC DNA]</scope>
    <source>
        <strain evidence="1 2">FWC-SCC4</strain>
    </source>
</reference>
<dbReference type="AlphaFoldDB" id="A0AA97FBY5"/>
<dbReference type="Proteomes" id="UP001301797">
    <property type="component" value="Chromosome"/>
</dbReference>
<dbReference type="EMBL" id="CP043875">
    <property type="protein sequence ID" value="WOF16134.1"/>
    <property type="molecule type" value="Genomic_DNA"/>
</dbReference>
<evidence type="ECO:0000313" key="2">
    <source>
        <dbReference type="Proteomes" id="UP001301797"/>
    </source>
</evidence>
<dbReference type="KEGG" id="mefw:F1737_05140"/>
<gene>
    <name evidence="1" type="ORF">F1737_05140</name>
</gene>
<organism evidence="1 2">
    <name type="scientific">Methanochimaera problematica</name>
    <dbReference type="NCBI Taxonomy" id="2609417"/>
    <lineage>
        <taxon>Archaea</taxon>
        <taxon>Methanobacteriati</taxon>
        <taxon>Methanobacteriota</taxon>
        <taxon>Stenosarchaea group</taxon>
        <taxon>Methanomicrobia</taxon>
        <taxon>Methanomicrobiales</taxon>
        <taxon>Methanomicrobiaceae</taxon>
        <taxon>Methanochimaera</taxon>
    </lineage>
</organism>